<dbReference type="EMBL" id="JASNQZ010000011">
    <property type="protein sequence ID" value="KAL0950953.1"/>
    <property type="molecule type" value="Genomic_DNA"/>
</dbReference>
<feature type="compositionally biased region" description="Basic and acidic residues" evidence="1">
    <location>
        <begin position="113"/>
        <end position="127"/>
    </location>
</feature>
<keyword evidence="3" id="KW-1185">Reference proteome</keyword>
<comment type="caution">
    <text evidence="2">The sequence shown here is derived from an EMBL/GenBank/DDBJ whole genome shotgun (WGS) entry which is preliminary data.</text>
</comment>
<gene>
    <name evidence="2" type="ORF">HGRIS_007705</name>
</gene>
<accession>A0ABR3J630</accession>
<dbReference type="Proteomes" id="UP001556367">
    <property type="component" value="Unassembled WGS sequence"/>
</dbReference>
<proteinExistence type="predicted"/>
<name>A0ABR3J630_9AGAR</name>
<organism evidence="2 3">
    <name type="scientific">Hohenbuehelia grisea</name>
    <dbReference type="NCBI Taxonomy" id="104357"/>
    <lineage>
        <taxon>Eukaryota</taxon>
        <taxon>Fungi</taxon>
        <taxon>Dikarya</taxon>
        <taxon>Basidiomycota</taxon>
        <taxon>Agaricomycotina</taxon>
        <taxon>Agaricomycetes</taxon>
        <taxon>Agaricomycetidae</taxon>
        <taxon>Agaricales</taxon>
        <taxon>Pleurotineae</taxon>
        <taxon>Pleurotaceae</taxon>
        <taxon>Hohenbuehelia</taxon>
    </lineage>
</organism>
<reference evidence="3" key="1">
    <citation type="submission" date="2024-06" db="EMBL/GenBank/DDBJ databases">
        <title>Multi-omics analyses provide insights into the biosynthesis of the anticancer antibiotic pleurotin in Hohenbuehelia grisea.</title>
        <authorList>
            <person name="Weaver J.A."/>
            <person name="Alberti F."/>
        </authorList>
    </citation>
    <scope>NUCLEOTIDE SEQUENCE [LARGE SCALE GENOMIC DNA]</scope>
    <source>
        <strain evidence="3">T-177</strain>
    </source>
</reference>
<evidence type="ECO:0000313" key="3">
    <source>
        <dbReference type="Proteomes" id="UP001556367"/>
    </source>
</evidence>
<sequence length="157" mass="17190">MADSPPYYILFSHNSFSGAANTTAVPQSATLGHPTVQYHHTDDSPHALLPKSSDEHVLILEHDPSSPSTPSVKSISQDMIVTGLKVTDAPGAAADEGGPPKNDRMYIIETIMTDDRPMDASSTERRSPQAILSQFKQRNVALRRAFQYPEPDIEHQP</sequence>
<protein>
    <submittedName>
        <fullName evidence="2">Uncharacterized protein</fullName>
    </submittedName>
</protein>
<evidence type="ECO:0000313" key="2">
    <source>
        <dbReference type="EMBL" id="KAL0950953.1"/>
    </source>
</evidence>
<feature type="region of interest" description="Disordered" evidence="1">
    <location>
        <begin position="112"/>
        <end position="133"/>
    </location>
</feature>
<evidence type="ECO:0000256" key="1">
    <source>
        <dbReference type="SAM" id="MobiDB-lite"/>
    </source>
</evidence>